<reference evidence="1 2" key="1">
    <citation type="submission" date="2024-05" db="EMBL/GenBank/DDBJ databases">
        <title>Haplotype-resolved chromosome-level genome assembly of Huyou (Citrus changshanensis).</title>
        <authorList>
            <person name="Miao C."/>
            <person name="Chen W."/>
            <person name="Wu Y."/>
            <person name="Wang L."/>
            <person name="Zhao S."/>
            <person name="Grierson D."/>
            <person name="Xu C."/>
            <person name="Chen K."/>
        </authorList>
    </citation>
    <scope>NUCLEOTIDE SEQUENCE [LARGE SCALE GENOMIC DNA]</scope>
    <source>
        <strain evidence="1">01-14</strain>
        <tissue evidence="1">Leaf</tissue>
    </source>
</reference>
<gene>
    <name evidence="1" type="ORF">WN944_016250</name>
</gene>
<sequence length="41" mass="4751">MAMARRAQALLIQSDYTLQLHIVASMDLRFPLSIMVRLWCS</sequence>
<dbReference type="AlphaFoldDB" id="A0AAP0QND9"/>
<comment type="caution">
    <text evidence="1">The sequence shown here is derived from an EMBL/GenBank/DDBJ whole genome shotgun (WGS) entry which is preliminary data.</text>
</comment>
<protein>
    <submittedName>
        <fullName evidence="1">Uncharacterized protein</fullName>
    </submittedName>
</protein>
<dbReference type="Proteomes" id="UP001428341">
    <property type="component" value="Unassembled WGS sequence"/>
</dbReference>
<proteinExistence type="predicted"/>
<organism evidence="1 2">
    <name type="scientific">Citrus x changshan-huyou</name>
    <dbReference type="NCBI Taxonomy" id="2935761"/>
    <lineage>
        <taxon>Eukaryota</taxon>
        <taxon>Viridiplantae</taxon>
        <taxon>Streptophyta</taxon>
        <taxon>Embryophyta</taxon>
        <taxon>Tracheophyta</taxon>
        <taxon>Spermatophyta</taxon>
        <taxon>Magnoliopsida</taxon>
        <taxon>eudicotyledons</taxon>
        <taxon>Gunneridae</taxon>
        <taxon>Pentapetalae</taxon>
        <taxon>rosids</taxon>
        <taxon>malvids</taxon>
        <taxon>Sapindales</taxon>
        <taxon>Rutaceae</taxon>
        <taxon>Aurantioideae</taxon>
        <taxon>Citrus</taxon>
    </lineage>
</organism>
<name>A0AAP0QND9_9ROSI</name>
<dbReference type="EMBL" id="JBCGBO010000005">
    <property type="protein sequence ID" value="KAK9201049.1"/>
    <property type="molecule type" value="Genomic_DNA"/>
</dbReference>
<evidence type="ECO:0000313" key="2">
    <source>
        <dbReference type="Proteomes" id="UP001428341"/>
    </source>
</evidence>
<keyword evidence="2" id="KW-1185">Reference proteome</keyword>
<accession>A0AAP0QND9</accession>
<evidence type="ECO:0000313" key="1">
    <source>
        <dbReference type="EMBL" id="KAK9201049.1"/>
    </source>
</evidence>